<evidence type="ECO:0000313" key="2">
    <source>
        <dbReference type="EMBL" id="KKL18905.1"/>
    </source>
</evidence>
<feature type="compositionally biased region" description="Acidic residues" evidence="1">
    <location>
        <begin position="124"/>
        <end position="133"/>
    </location>
</feature>
<evidence type="ECO:0000256" key="1">
    <source>
        <dbReference type="SAM" id="MobiDB-lite"/>
    </source>
</evidence>
<feature type="compositionally biased region" description="Basic and acidic residues" evidence="1">
    <location>
        <begin position="109"/>
        <end position="123"/>
    </location>
</feature>
<gene>
    <name evidence="2" type="ORF">LCGC14_2470870</name>
</gene>
<feature type="non-terminal residue" evidence="2">
    <location>
        <position position="166"/>
    </location>
</feature>
<reference evidence="2" key="1">
    <citation type="journal article" date="2015" name="Nature">
        <title>Complex archaea that bridge the gap between prokaryotes and eukaryotes.</title>
        <authorList>
            <person name="Spang A."/>
            <person name="Saw J.H."/>
            <person name="Jorgensen S.L."/>
            <person name="Zaremba-Niedzwiedzka K."/>
            <person name="Martijn J."/>
            <person name="Lind A.E."/>
            <person name="van Eijk R."/>
            <person name="Schleper C."/>
            <person name="Guy L."/>
            <person name="Ettema T.J."/>
        </authorList>
    </citation>
    <scope>NUCLEOTIDE SEQUENCE</scope>
</reference>
<feature type="region of interest" description="Disordered" evidence="1">
    <location>
        <begin position="95"/>
        <end position="133"/>
    </location>
</feature>
<name>A0A0F9BB52_9ZZZZ</name>
<comment type="caution">
    <text evidence="2">The sequence shown here is derived from an EMBL/GenBank/DDBJ whole genome shotgun (WGS) entry which is preliminary data.</text>
</comment>
<sequence length="166" mass="18853">MSYTFDNKYLLKTFALIVNSEGKRIVSLGLATNDAVRGFIEPSLRTTIESTDDITIIINVLAEIGNELKLVCLPGDFEEIIVGRKKAFYNMIGISQNNDDEDEDEEEEEKPKKKEKPKDKEDKKEEEEDDVEDTEVVYGFVSPIVNLLRKMAYNLGNQGNHKAAYI</sequence>
<dbReference type="EMBL" id="LAZR01038685">
    <property type="protein sequence ID" value="KKL18905.1"/>
    <property type="molecule type" value="Genomic_DNA"/>
</dbReference>
<accession>A0A0F9BB52</accession>
<protein>
    <submittedName>
        <fullName evidence="2">Uncharacterized protein</fullName>
    </submittedName>
</protein>
<proteinExistence type="predicted"/>
<dbReference type="AlphaFoldDB" id="A0A0F9BB52"/>
<organism evidence="2">
    <name type="scientific">marine sediment metagenome</name>
    <dbReference type="NCBI Taxonomy" id="412755"/>
    <lineage>
        <taxon>unclassified sequences</taxon>
        <taxon>metagenomes</taxon>
        <taxon>ecological metagenomes</taxon>
    </lineage>
</organism>
<feature type="compositionally biased region" description="Acidic residues" evidence="1">
    <location>
        <begin position="98"/>
        <end position="108"/>
    </location>
</feature>